<protein>
    <submittedName>
        <fullName evidence="3">SDR family NAD(P)-dependent oxidoreductase</fullName>
    </submittedName>
</protein>
<evidence type="ECO:0000256" key="2">
    <source>
        <dbReference type="ARBA" id="ARBA00023002"/>
    </source>
</evidence>
<accession>A0A4Z0R3I6</accession>
<dbReference type="InterPro" id="IPR002347">
    <property type="entry name" value="SDR_fam"/>
</dbReference>
<comment type="caution">
    <text evidence="3">The sequence shown here is derived from an EMBL/GenBank/DDBJ whole genome shotgun (WGS) entry which is preliminary data.</text>
</comment>
<organism evidence="3 4">
    <name type="scientific">Desulfosporosinus fructosivorans</name>
    <dbReference type="NCBI Taxonomy" id="2018669"/>
    <lineage>
        <taxon>Bacteria</taxon>
        <taxon>Bacillati</taxon>
        <taxon>Bacillota</taxon>
        <taxon>Clostridia</taxon>
        <taxon>Eubacteriales</taxon>
        <taxon>Desulfitobacteriaceae</taxon>
        <taxon>Desulfosporosinus</taxon>
    </lineage>
</organism>
<dbReference type="PRINTS" id="PR00081">
    <property type="entry name" value="GDHRDH"/>
</dbReference>
<comment type="similarity">
    <text evidence="1">Belongs to the short-chain dehydrogenases/reductases (SDR) family.</text>
</comment>
<keyword evidence="4" id="KW-1185">Reference proteome</keyword>
<dbReference type="Pfam" id="PF00106">
    <property type="entry name" value="adh_short"/>
    <property type="match status" value="1"/>
</dbReference>
<gene>
    <name evidence="3" type="ORF">E4K67_14765</name>
</gene>
<evidence type="ECO:0000313" key="4">
    <source>
        <dbReference type="Proteomes" id="UP000298460"/>
    </source>
</evidence>
<dbReference type="InterPro" id="IPR036291">
    <property type="entry name" value="NAD(P)-bd_dom_sf"/>
</dbReference>
<dbReference type="GO" id="GO:0016491">
    <property type="term" value="F:oxidoreductase activity"/>
    <property type="evidence" value="ECO:0007669"/>
    <property type="project" value="UniProtKB-KW"/>
</dbReference>
<dbReference type="AlphaFoldDB" id="A0A4Z0R3I6"/>
<dbReference type="PANTHER" id="PTHR24320:SF148">
    <property type="entry name" value="NAD(P)-BINDING ROSSMANN-FOLD SUPERFAMILY PROTEIN"/>
    <property type="match status" value="1"/>
</dbReference>
<dbReference type="Proteomes" id="UP000298460">
    <property type="component" value="Unassembled WGS sequence"/>
</dbReference>
<proteinExistence type="inferred from homology"/>
<reference evidence="3 4" key="1">
    <citation type="submission" date="2019-03" db="EMBL/GenBank/DDBJ databases">
        <title>Draft Genome Sequence of Desulfosporosinus fructosivorans Strain 63.6F, Isolated from Marine Sediment in the Baltic Sea.</title>
        <authorList>
            <person name="Hausmann B."/>
            <person name="Vandieken V."/>
            <person name="Pjevac P."/>
            <person name="Schreck K."/>
            <person name="Herbold C.W."/>
            <person name="Loy A."/>
        </authorList>
    </citation>
    <scope>NUCLEOTIDE SEQUENCE [LARGE SCALE GENOMIC DNA]</scope>
    <source>
        <strain evidence="3 4">63.6F</strain>
    </source>
</reference>
<keyword evidence="2" id="KW-0560">Oxidoreductase</keyword>
<dbReference type="EMBL" id="SPQQ01000005">
    <property type="protein sequence ID" value="TGE37144.1"/>
    <property type="molecule type" value="Genomic_DNA"/>
</dbReference>
<dbReference type="SUPFAM" id="SSF51735">
    <property type="entry name" value="NAD(P)-binding Rossmann-fold domains"/>
    <property type="match status" value="1"/>
</dbReference>
<dbReference type="Gene3D" id="3.40.50.720">
    <property type="entry name" value="NAD(P)-binding Rossmann-like Domain"/>
    <property type="match status" value="1"/>
</dbReference>
<sequence length="322" mass="34571">MHENSAYKVTAQELISSGFGKETTAQEVIAGVDLTGKVAIVTGGYSGVGLETTRALANAGASVVVPARSLQAASTAVAGIPRVEVEELDLINPASIDSFAERFLAQDKPLHILINNAGIMSPPLTRDSRGYESQFATNHLGHFQLTARLWPALKRANGARVVSLSSSGIRFGGVDFDDPNYERHEYNKQQAYGQSKSATSLFAVALDRWGYADGVRAFAVHPGAVMSNLIRYMSEDELSTAKTFFKFKTAVQGAATSVWCATSRQLDGLGGVYCENVDIANIVEANDAAEIPDGVCTWAIDPILAERLWQLSEGLIGLKFPR</sequence>
<dbReference type="OrthoDB" id="9809821at2"/>
<dbReference type="PANTHER" id="PTHR24320">
    <property type="entry name" value="RETINOL DEHYDROGENASE"/>
    <property type="match status" value="1"/>
</dbReference>
<dbReference type="RefSeq" id="WP_135548035.1">
    <property type="nucleotide sequence ID" value="NZ_SPQQ01000005.1"/>
</dbReference>
<name>A0A4Z0R3I6_9FIRM</name>
<evidence type="ECO:0000256" key="1">
    <source>
        <dbReference type="ARBA" id="ARBA00006484"/>
    </source>
</evidence>
<evidence type="ECO:0000313" key="3">
    <source>
        <dbReference type="EMBL" id="TGE37144.1"/>
    </source>
</evidence>